<dbReference type="Pfam" id="PF05114">
    <property type="entry name" value="MbnB_TglH_ChrH"/>
    <property type="match status" value="1"/>
</dbReference>
<comment type="caution">
    <text evidence="2">The sequence shown here is derived from an EMBL/GenBank/DDBJ whole genome shotgun (WGS) entry which is preliminary data.</text>
</comment>
<name>A0ABU1DGU7_9HYPH</name>
<dbReference type="RefSeq" id="WP_309391672.1">
    <property type="nucleotide sequence ID" value="NZ_JADBEO010000020.1"/>
</dbReference>
<comment type="similarity">
    <text evidence="1">Belongs to the UPF0276 family.</text>
</comment>
<dbReference type="EMBL" id="JADBEO010000020">
    <property type="protein sequence ID" value="MDR4307130.1"/>
    <property type="molecule type" value="Genomic_DNA"/>
</dbReference>
<reference evidence="2" key="1">
    <citation type="submission" date="2020-10" db="EMBL/GenBank/DDBJ databases">
        <authorList>
            <person name="Abbas A."/>
            <person name="Razzaq R."/>
            <person name="Waqas M."/>
            <person name="Abbas N."/>
            <person name="Nielsen T.K."/>
            <person name="Hansen L.H."/>
            <person name="Hussain S."/>
            <person name="Shahid M."/>
        </authorList>
    </citation>
    <scope>NUCLEOTIDE SEQUENCE</scope>
    <source>
        <strain evidence="2">S14</strain>
    </source>
</reference>
<dbReference type="Gene3D" id="3.20.20.150">
    <property type="entry name" value="Divalent-metal-dependent TIM barrel enzymes"/>
    <property type="match status" value="1"/>
</dbReference>
<dbReference type="InterPro" id="IPR007801">
    <property type="entry name" value="MbnB/TglH/ChrH"/>
</dbReference>
<sequence>MSAPTSAKPPFLGFGLGLRAEHYADILDGDPAIDWFEVISENYMVPGGQPLKMLDRIRERWPVVMHGVSMSIASTAEPDLDYLNGLKALADRVEPRWISDHLCWTGVHGKNLHDLLPIPYTRESLDHVCDRIDLVQNALGRTLTLENVSTYVRFAEADMTEWEFISEMSRRSGCWLLFDVNNVYVSSFNHGYDPLEFLNGIPQDRVVQFHMAGHEHLGTHIIDTHDREVCADVWELYRHALKRFGPVSTIIERDADIPPLAEIMVEVEETRRIAAEVLPPESLARAAA</sequence>
<gene>
    <name evidence="2" type="ORF">IHQ68_10915</name>
</gene>
<dbReference type="PANTHER" id="PTHR42194:SF1">
    <property type="entry name" value="UPF0276 PROTEIN HI_1600"/>
    <property type="match status" value="1"/>
</dbReference>
<organism evidence="2 3">
    <name type="scientific">Chelatococcus sambhunathii</name>
    <dbReference type="NCBI Taxonomy" id="363953"/>
    <lineage>
        <taxon>Bacteria</taxon>
        <taxon>Pseudomonadati</taxon>
        <taxon>Pseudomonadota</taxon>
        <taxon>Alphaproteobacteria</taxon>
        <taxon>Hyphomicrobiales</taxon>
        <taxon>Chelatococcaceae</taxon>
        <taxon>Chelatococcus</taxon>
    </lineage>
</organism>
<protein>
    <recommendedName>
        <fullName evidence="1">UPF0276 protein IHQ68_10915</fullName>
    </recommendedName>
</protein>
<proteinExistence type="inferred from homology"/>
<evidence type="ECO:0000313" key="2">
    <source>
        <dbReference type="EMBL" id="MDR4307130.1"/>
    </source>
</evidence>
<evidence type="ECO:0000313" key="3">
    <source>
        <dbReference type="Proteomes" id="UP001181622"/>
    </source>
</evidence>
<dbReference type="InterPro" id="IPR036237">
    <property type="entry name" value="Xyl_isomerase-like_sf"/>
</dbReference>
<dbReference type="PANTHER" id="PTHR42194">
    <property type="entry name" value="UPF0276 PROTEIN HI_1600"/>
    <property type="match status" value="1"/>
</dbReference>
<dbReference type="Proteomes" id="UP001181622">
    <property type="component" value="Unassembled WGS sequence"/>
</dbReference>
<dbReference type="NCBIfam" id="NF003818">
    <property type="entry name" value="PRK05409.1"/>
    <property type="match status" value="1"/>
</dbReference>
<accession>A0ABU1DGU7</accession>
<dbReference type="HAMAP" id="MF_00697">
    <property type="entry name" value="UPF0276"/>
    <property type="match status" value="1"/>
</dbReference>
<dbReference type="SUPFAM" id="SSF51658">
    <property type="entry name" value="Xylose isomerase-like"/>
    <property type="match status" value="1"/>
</dbReference>
<keyword evidence="3" id="KW-1185">Reference proteome</keyword>
<evidence type="ECO:0000256" key="1">
    <source>
        <dbReference type="HAMAP-Rule" id="MF_00697"/>
    </source>
</evidence>